<name>A0A7W1T6T6_9LIST</name>
<feature type="transmembrane region" description="Helical" evidence="4">
    <location>
        <begin position="30"/>
        <end position="55"/>
    </location>
</feature>
<feature type="transmembrane region" description="Helical" evidence="4">
    <location>
        <begin position="6"/>
        <end position="23"/>
    </location>
</feature>
<dbReference type="EMBL" id="JABJVM010000008">
    <property type="protein sequence ID" value="MBA3926459.1"/>
    <property type="molecule type" value="Genomic_DNA"/>
</dbReference>
<keyword evidence="4" id="KW-0812">Transmembrane</keyword>
<evidence type="ECO:0000313" key="8">
    <source>
        <dbReference type="Proteomes" id="UP000548787"/>
    </source>
</evidence>
<dbReference type="InterPro" id="IPR002355">
    <property type="entry name" value="Cu_oxidase_Cu_BS"/>
</dbReference>
<evidence type="ECO:0000256" key="1">
    <source>
        <dbReference type="ARBA" id="ARBA00022723"/>
    </source>
</evidence>
<protein>
    <submittedName>
        <fullName evidence="7">Multicopper oxidase domain-containing protein</fullName>
    </submittedName>
</protein>
<sequence>MYMMFFGSSVLILMGMAIAWSILPFKGGRWLIMANVLLLFAWFAVAVIAGLSIGWEFIRQIFGMLMPMVVSPFLLLAILRKRKLWNRLVKRYAVFVAWFAVFMIAFQIPAFPDGWTYFECFGLPILIFSLLYVWDRRLGGRFRMRWIVSCSVLLIVGFIFGSLVWNATAMQADGHEASMDWGGGKMTRGRQSVDVTTLTGPDAAAVTKRYHFTAAKKKMEVPDGTKKELWLFNGKLTGPAIRVTQGDVVEVTLSNKNIADGVTIHWHGYDVPIAEDGVPDISQKAVAVGESYTYRFKADTAGTFWYHSHNQSSEQVGHGLFGSLVVEPKTLVKEELEIVGFVAPKYIDASGALLSSNGEVPKKIKPGTNVRIRLGNAHNKPQKLMLNGAVFQVAAIDGNLIHKPTDLKNTYLQIPAGGRMDITFTMPNHAVRLFDANDENGGWVFQSTATTTKASTEIPDEVFKPEEYGEQQASQLDLSAGFDREFEMVFDSKLAFFDGMVHHLWTINGELYPNTPMLMVSEGDLVKTTFINRSYSHHPMHLHGHKMLVLTRNGVETTGSPWWTDTLNVKPGETYEVAFKADNPGIWMDHCHNLDHATNGMMMHLQYDNVYTPFSGHTHE</sequence>
<dbReference type="Gene3D" id="2.60.40.420">
    <property type="entry name" value="Cupredoxins - blue copper proteins"/>
    <property type="match status" value="3"/>
</dbReference>
<comment type="caution">
    <text evidence="7">The sequence shown here is derived from an EMBL/GenBank/DDBJ whole genome shotgun (WGS) entry which is preliminary data.</text>
</comment>
<dbReference type="GO" id="GO:0005507">
    <property type="term" value="F:copper ion binding"/>
    <property type="evidence" value="ECO:0007669"/>
    <property type="project" value="InterPro"/>
</dbReference>
<evidence type="ECO:0000313" key="7">
    <source>
        <dbReference type="EMBL" id="MBA3926459.1"/>
    </source>
</evidence>
<gene>
    <name evidence="7" type="ORF">HPK16_08900</name>
</gene>
<reference evidence="7 8" key="1">
    <citation type="submission" date="2020-05" db="EMBL/GenBank/DDBJ databases">
        <authorList>
            <person name="Carlin C.R."/>
        </authorList>
    </citation>
    <scope>NUCLEOTIDE SEQUENCE [LARGE SCALE GENOMIC DNA]</scope>
    <source>
        <strain evidence="7 8">FSL W9-0585</strain>
    </source>
</reference>
<feature type="transmembrane region" description="Helical" evidence="4">
    <location>
        <begin position="114"/>
        <end position="134"/>
    </location>
</feature>
<dbReference type="RefSeq" id="WP_181676626.1">
    <property type="nucleotide sequence ID" value="NZ_JABJVM010000008.1"/>
</dbReference>
<reference evidence="7 8" key="2">
    <citation type="submission" date="2020-08" db="EMBL/GenBank/DDBJ databases">
        <title>Listeria ohnekaius sp. nov. and Listeria portnoyii sp. nov. isolated from non-agricultural and natural environments.</title>
        <authorList>
            <person name="Weller D."/>
            <person name="Belias A.M."/>
            <person name="Liao J."/>
            <person name="Guo S."/>
            <person name="Orsi R.H."/>
            <person name="Wiedmann M."/>
        </authorList>
    </citation>
    <scope>NUCLEOTIDE SEQUENCE [LARGE SCALE GENOMIC DNA]</scope>
    <source>
        <strain evidence="7 8">FSL W9-0585</strain>
    </source>
</reference>
<dbReference type="AlphaFoldDB" id="A0A7W1T6T6"/>
<organism evidence="7 8">
    <name type="scientific">Listeria rustica</name>
    <dbReference type="NCBI Taxonomy" id="2713503"/>
    <lineage>
        <taxon>Bacteria</taxon>
        <taxon>Bacillati</taxon>
        <taxon>Bacillota</taxon>
        <taxon>Bacilli</taxon>
        <taxon>Bacillales</taxon>
        <taxon>Listeriaceae</taxon>
        <taxon>Listeria</taxon>
    </lineage>
</organism>
<evidence type="ECO:0000259" key="6">
    <source>
        <dbReference type="Pfam" id="PF07732"/>
    </source>
</evidence>
<dbReference type="InterPro" id="IPR011706">
    <property type="entry name" value="Cu-oxidase_C"/>
</dbReference>
<feature type="transmembrane region" description="Helical" evidence="4">
    <location>
        <begin position="91"/>
        <end position="108"/>
    </location>
</feature>
<dbReference type="CDD" id="cd04202">
    <property type="entry name" value="CuRO_D2_2dMcoN_like"/>
    <property type="match status" value="1"/>
</dbReference>
<evidence type="ECO:0000256" key="3">
    <source>
        <dbReference type="ARBA" id="ARBA00023008"/>
    </source>
</evidence>
<dbReference type="Pfam" id="PF07732">
    <property type="entry name" value="Cu-oxidase_3"/>
    <property type="match status" value="1"/>
</dbReference>
<accession>A0A7W1T6T6</accession>
<dbReference type="InterPro" id="IPR008972">
    <property type="entry name" value="Cupredoxin"/>
</dbReference>
<feature type="domain" description="Plastocyanin-like" evidence="6">
    <location>
        <begin position="215"/>
        <end position="329"/>
    </location>
</feature>
<evidence type="ECO:0000259" key="5">
    <source>
        <dbReference type="Pfam" id="PF07731"/>
    </source>
</evidence>
<feature type="domain" description="Plastocyanin-like" evidence="5">
    <location>
        <begin position="502"/>
        <end position="608"/>
    </location>
</feature>
<dbReference type="PANTHER" id="PTHR11709">
    <property type="entry name" value="MULTI-COPPER OXIDASE"/>
    <property type="match status" value="1"/>
</dbReference>
<dbReference type="GO" id="GO:0016491">
    <property type="term" value="F:oxidoreductase activity"/>
    <property type="evidence" value="ECO:0007669"/>
    <property type="project" value="UniProtKB-KW"/>
</dbReference>
<keyword evidence="3" id="KW-0186">Copper</keyword>
<keyword evidence="4" id="KW-1133">Transmembrane helix</keyword>
<evidence type="ECO:0000256" key="4">
    <source>
        <dbReference type="SAM" id="Phobius"/>
    </source>
</evidence>
<dbReference type="InterPro" id="IPR045087">
    <property type="entry name" value="Cu-oxidase_fam"/>
</dbReference>
<dbReference type="PANTHER" id="PTHR11709:SF394">
    <property type="entry name" value="FI03373P-RELATED"/>
    <property type="match status" value="1"/>
</dbReference>
<feature type="transmembrane region" description="Helical" evidence="4">
    <location>
        <begin position="61"/>
        <end position="79"/>
    </location>
</feature>
<feature type="transmembrane region" description="Helical" evidence="4">
    <location>
        <begin position="146"/>
        <end position="165"/>
    </location>
</feature>
<keyword evidence="4" id="KW-0472">Membrane</keyword>
<evidence type="ECO:0000256" key="2">
    <source>
        <dbReference type="ARBA" id="ARBA00023002"/>
    </source>
</evidence>
<keyword evidence="2" id="KW-0560">Oxidoreductase</keyword>
<dbReference type="Pfam" id="PF07731">
    <property type="entry name" value="Cu-oxidase_2"/>
    <property type="match status" value="1"/>
</dbReference>
<dbReference type="Proteomes" id="UP000548787">
    <property type="component" value="Unassembled WGS sequence"/>
</dbReference>
<dbReference type="PROSITE" id="PS00080">
    <property type="entry name" value="MULTICOPPER_OXIDASE2"/>
    <property type="match status" value="1"/>
</dbReference>
<keyword evidence="8" id="KW-1185">Reference proteome</keyword>
<dbReference type="SUPFAM" id="SSF49503">
    <property type="entry name" value="Cupredoxins"/>
    <property type="match status" value="3"/>
</dbReference>
<keyword evidence="1" id="KW-0479">Metal-binding</keyword>
<proteinExistence type="predicted"/>
<dbReference type="InterPro" id="IPR011707">
    <property type="entry name" value="Cu-oxidase-like_N"/>
</dbReference>